<evidence type="ECO:0000256" key="1">
    <source>
        <dbReference type="ARBA" id="ARBA00007754"/>
    </source>
</evidence>
<dbReference type="RefSeq" id="WP_345041660.1">
    <property type="nucleotide sequence ID" value="NZ_BAABBA010000011.1"/>
</dbReference>
<dbReference type="PANTHER" id="PTHR40079">
    <property type="entry name" value="MANNAN ENDO-1,4-BETA-MANNOSIDASE E-RELATED"/>
    <property type="match status" value="1"/>
</dbReference>
<dbReference type="PANTHER" id="PTHR40079:SF4">
    <property type="entry name" value="GH26 DOMAIN-CONTAINING PROTEIN-RELATED"/>
    <property type="match status" value="1"/>
</dbReference>
<dbReference type="CDD" id="cd00146">
    <property type="entry name" value="PKD"/>
    <property type="match status" value="1"/>
</dbReference>
<proteinExistence type="inferred from homology"/>
<evidence type="ECO:0000256" key="3">
    <source>
        <dbReference type="ARBA" id="ARBA00023295"/>
    </source>
</evidence>
<dbReference type="InterPro" id="IPR013783">
    <property type="entry name" value="Ig-like_fold"/>
</dbReference>
<gene>
    <name evidence="10" type="ORF">GCM10022262_24970</name>
</gene>
<dbReference type="SMART" id="SM00060">
    <property type="entry name" value="FN3"/>
    <property type="match status" value="4"/>
</dbReference>
<feature type="compositionally biased region" description="Polar residues" evidence="6">
    <location>
        <begin position="54"/>
        <end position="65"/>
    </location>
</feature>
<dbReference type="Gene3D" id="2.60.40.10">
    <property type="entry name" value="Immunoglobulins"/>
    <property type="match status" value="1"/>
</dbReference>
<feature type="region of interest" description="Disordered" evidence="6">
    <location>
        <begin position="44"/>
        <end position="65"/>
    </location>
</feature>
<dbReference type="InterPro" id="IPR003961">
    <property type="entry name" value="FN3_dom"/>
</dbReference>
<evidence type="ECO:0000256" key="4">
    <source>
        <dbReference type="ARBA" id="ARBA00023326"/>
    </source>
</evidence>
<dbReference type="Proteomes" id="UP001499841">
    <property type="component" value="Unassembled WGS sequence"/>
</dbReference>
<evidence type="ECO:0000256" key="6">
    <source>
        <dbReference type="SAM" id="MobiDB-lite"/>
    </source>
</evidence>
<keyword evidence="11" id="KW-1185">Reference proteome</keyword>
<dbReference type="PROSITE" id="PS51764">
    <property type="entry name" value="GH26"/>
    <property type="match status" value="1"/>
</dbReference>
<evidence type="ECO:0008006" key="12">
    <source>
        <dbReference type="Google" id="ProtNLM"/>
    </source>
</evidence>
<dbReference type="SUPFAM" id="SSF49265">
    <property type="entry name" value="Fibronectin type III"/>
    <property type="match status" value="3"/>
</dbReference>
<keyword evidence="7" id="KW-0732">Signal</keyword>
<organism evidence="10 11">
    <name type="scientific">Georgenia daeguensis</name>
    <dbReference type="NCBI Taxonomy" id="908355"/>
    <lineage>
        <taxon>Bacteria</taxon>
        <taxon>Bacillati</taxon>
        <taxon>Actinomycetota</taxon>
        <taxon>Actinomycetes</taxon>
        <taxon>Micrococcales</taxon>
        <taxon>Bogoriellaceae</taxon>
        <taxon>Georgenia</taxon>
    </lineage>
</organism>
<name>A0ABP8EVX7_9MICO</name>
<dbReference type="InterPro" id="IPR000805">
    <property type="entry name" value="Glyco_hydro_26"/>
</dbReference>
<dbReference type="SUPFAM" id="SSF49299">
    <property type="entry name" value="PKD domain"/>
    <property type="match status" value="1"/>
</dbReference>
<reference evidence="11" key="1">
    <citation type="journal article" date="2019" name="Int. J. Syst. Evol. Microbiol.">
        <title>The Global Catalogue of Microorganisms (GCM) 10K type strain sequencing project: providing services to taxonomists for standard genome sequencing and annotation.</title>
        <authorList>
            <consortium name="The Broad Institute Genomics Platform"/>
            <consortium name="The Broad Institute Genome Sequencing Center for Infectious Disease"/>
            <person name="Wu L."/>
            <person name="Ma J."/>
        </authorList>
    </citation>
    <scope>NUCLEOTIDE SEQUENCE [LARGE SCALE GENOMIC DNA]</scope>
    <source>
        <strain evidence="11">JCM 17459</strain>
    </source>
</reference>
<evidence type="ECO:0000313" key="11">
    <source>
        <dbReference type="Proteomes" id="UP001499841"/>
    </source>
</evidence>
<feature type="active site" description="Nucleophile" evidence="5">
    <location>
        <position position="263"/>
    </location>
</feature>
<keyword evidence="3 5" id="KW-0326">Glycosidase</keyword>
<feature type="domain" description="GH26" evidence="9">
    <location>
        <begin position="25"/>
        <end position="332"/>
    </location>
</feature>
<evidence type="ECO:0000259" key="9">
    <source>
        <dbReference type="PROSITE" id="PS51764"/>
    </source>
</evidence>
<keyword evidence="4" id="KW-0624">Polysaccharide degradation</keyword>
<protein>
    <recommendedName>
        <fullName evidence="12">PKD domain-containing protein</fullName>
    </recommendedName>
</protein>
<feature type="signal peptide" evidence="7">
    <location>
        <begin position="1"/>
        <end position="23"/>
    </location>
</feature>
<dbReference type="PROSITE" id="PS50853">
    <property type="entry name" value="FN3"/>
    <property type="match status" value="2"/>
</dbReference>
<evidence type="ECO:0000259" key="8">
    <source>
        <dbReference type="PROSITE" id="PS50853"/>
    </source>
</evidence>
<accession>A0ABP8EVX7</accession>
<dbReference type="SUPFAM" id="SSF51445">
    <property type="entry name" value="(Trans)glycosidases"/>
    <property type="match status" value="1"/>
</dbReference>
<dbReference type="InterPro" id="IPR022790">
    <property type="entry name" value="GH26_dom"/>
</dbReference>
<dbReference type="InterPro" id="IPR022409">
    <property type="entry name" value="PKD/Chitinase_dom"/>
</dbReference>
<dbReference type="InterPro" id="IPR035986">
    <property type="entry name" value="PKD_dom_sf"/>
</dbReference>
<evidence type="ECO:0000256" key="2">
    <source>
        <dbReference type="ARBA" id="ARBA00022801"/>
    </source>
</evidence>
<feature type="active site" description="Proton donor" evidence="5">
    <location>
        <position position="155"/>
    </location>
</feature>
<evidence type="ECO:0000313" key="10">
    <source>
        <dbReference type="EMBL" id="GAA4288137.1"/>
    </source>
</evidence>
<dbReference type="SMART" id="SM00089">
    <property type="entry name" value="PKD"/>
    <property type="match status" value="1"/>
</dbReference>
<comment type="caution">
    <text evidence="10">The sequence shown here is derived from an EMBL/GenBank/DDBJ whole genome shotgun (WGS) entry which is preliminary data.</text>
</comment>
<dbReference type="Gene3D" id="3.20.20.80">
    <property type="entry name" value="Glycosidases"/>
    <property type="match status" value="1"/>
</dbReference>
<keyword evidence="4" id="KW-0119">Carbohydrate metabolism</keyword>
<dbReference type="EMBL" id="BAABBA010000011">
    <property type="protein sequence ID" value="GAA4288137.1"/>
    <property type="molecule type" value="Genomic_DNA"/>
</dbReference>
<comment type="similarity">
    <text evidence="1 5">Belongs to the glycosyl hydrolase 26 family.</text>
</comment>
<feature type="domain" description="Fibronectin type-III" evidence="8">
    <location>
        <begin position="620"/>
        <end position="719"/>
    </location>
</feature>
<evidence type="ECO:0000256" key="5">
    <source>
        <dbReference type="PROSITE-ProRule" id="PRU01100"/>
    </source>
</evidence>
<keyword evidence="2 5" id="KW-0378">Hydrolase</keyword>
<feature type="chain" id="PRO_5047520229" description="PKD domain-containing protein" evidence="7">
    <location>
        <begin position="24"/>
        <end position="814"/>
    </location>
</feature>
<dbReference type="InterPro" id="IPR017853">
    <property type="entry name" value="GH"/>
</dbReference>
<feature type="domain" description="Fibronectin type-III" evidence="8">
    <location>
        <begin position="520"/>
        <end position="619"/>
    </location>
</feature>
<sequence>MLACTATLAATFAVLLPASPAPAGTAAPDAPEPRSTLVPDEGRLFGAYVDPDGSPTSPSDGNSQDALEQFENEVGRKLDLHRLFLRWDDDIAQPTVLADIDRGRTPIVSVRPERRDGSRIPWADVASGAVDADIAVQARAVRSLGAPVFLSFHHEPDVEKAFGTPAEYVAAWRHYVSVFRAHGVTNAAFTWIMTPSSFGSAYVGAGADAYYPGDDVVDWLGLDAYNWYGCSPGKPAAWRSLATVVSPFRTFGKAHGKPLMLAEYGSVEDPEDPGRKAAWLREAATALDAMPEIKAVSYFHTHGNCPWWVDSSPASMEAFTQVAADDSAHGRTTASLLAGDLHGPGPLTVTFDASASAGAGQRSGAGIAQWRLEFGDGTPAATGTGTPPENLSHTYPSGLHTTRLTVTAVDGSTATDTRTVAVAPAPKLSADGVSGGDTSVTLKAWVNTYGLPGTVTFSWGTTPEHGQQRTVEVPARDWTQAVTEDLTGLQPGTRYYWKATATTAAGTTDVTGRHVDTTGAPTVLLDAPTDVTATSATINARVHPHSLDTNVRVQLVPTTGGDPVTLEPVTVAAHTGYRWLALPADGLHPATTYEIRASATNTSGTTTATRTLITQAAPAPAEPPTLSADGVSGGDTSVTLKAWVNTYGLPGTVTFSWGTTPEHGQQRTVEVPARDWTQAVTEDLTGLQPGTRYYWKATATTAAGTTDVTGRHVDTTGAPTVLLDAPTDVTATSATINARVHPHSLDTNVRVQLVPTTGGDPVTLEPVTVAAHTGYRWLALPADGLHPATTYEIRASATNTSGTTTATRTLTTSS</sequence>
<evidence type="ECO:0000256" key="7">
    <source>
        <dbReference type="SAM" id="SignalP"/>
    </source>
</evidence>
<dbReference type="InterPro" id="IPR036116">
    <property type="entry name" value="FN3_sf"/>
</dbReference>